<dbReference type="GO" id="GO:0009103">
    <property type="term" value="P:lipopolysaccharide biosynthetic process"/>
    <property type="evidence" value="ECO:0007669"/>
    <property type="project" value="TreeGrafter"/>
</dbReference>
<evidence type="ECO:0000313" key="3">
    <source>
        <dbReference type="EMBL" id="MBM6673387.1"/>
    </source>
</evidence>
<evidence type="ECO:0000313" key="4">
    <source>
        <dbReference type="Proteomes" id="UP000706891"/>
    </source>
</evidence>
<name>A0A938WSR9_9BACT</name>
<dbReference type="RefSeq" id="WP_205104080.1">
    <property type="nucleotide sequence ID" value="NZ_JACJJG010000020.1"/>
</dbReference>
<dbReference type="Proteomes" id="UP000706891">
    <property type="component" value="Unassembled WGS sequence"/>
</dbReference>
<accession>A0A938WSR9</accession>
<evidence type="ECO:0000256" key="1">
    <source>
        <dbReference type="ARBA" id="ARBA00022679"/>
    </source>
</evidence>
<dbReference type="Pfam" id="PF00534">
    <property type="entry name" value="Glycos_transf_1"/>
    <property type="match status" value="1"/>
</dbReference>
<dbReference type="PANTHER" id="PTHR46401:SF2">
    <property type="entry name" value="GLYCOSYLTRANSFERASE WBBK-RELATED"/>
    <property type="match status" value="1"/>
</dbReference>
<dbReference type="CDD" id="cd03801">
    <property type="entry name" value="GT4_PimA-like"/>
    <property type="match status" value="1"/>
</dbReference>
<dbReference type="Gene3D" id="3.40.50.2000">
    <property type="entry name" value="Glycogen Phosphorylase B"/>
    <property type="match status" value="2"/>
</dbReference>
<keyword evidence="1" id="KW-0808">Transferase</keyword>
<gene>
    <name evidence="3" type="ORF">H6A34_05810</name>
</gene>
<reference evidence="3" key="1">
    <citation type="submission" date="2020-08" db="EMBL/GenBank/DDBJ databases">
        <authorList>
            <person name="Cejkova D."/>
            <person name="Kubasova T."/>
            <person name="Jahodarova E."/>
            <person name="Rychlik I."/>
        </authorList>
    </citation>
    <scope>NUCLEOTIDE SEQUENCE</scope>
    <source>
        <strain evidence="3">An824</strain>
    </source>
</reference>
<evidence type="ECO:0000259" key="2">
    <source>
        <dbReference type="Pfam" id="PF00534"/>
    </source>
</evidence>
<comment type="caution">
    <text evidence="3">The sequence shown here is derived from an EMBL/GenBank/DDBJ whole genome shotgun (WGS) entry which is preliminary data.</text>
</comment>
<feature type="domain" description="Glycosyl transferase family 1" evidence="2">
    <location>
        <begin position="189"/>
        <end position="345"/>
    </location>
</feature>
<dbReference type="SUPFAM" id="SSF53756">
    <property type="entry name" value="UDP-Glycosyltransferase/glycogen phosphorylase"/>
    <property type="match status" value="1"/>
</dbReference>
<dbReference type="AlphaFoldDB" id="A0A938WSR9"/>
<keyword evidence="4" id="KW-1185">Reference proteome</keyword>
<dbReference type="EMBL" id="JACJJG010000020">
    <property type="protein sequence ID" value="MBM6673387.1"/>
    <property type="molecule type" value="Genomic_DNA"/>
</dbReference>
<dbReference type="InterPro" id="IPR001296">
    <property type="entry name" value="Glyco_trans_1"/>
</dbReference>
<organism evidence="3 4">
    <name type="scientific">Marseilla massiliensis</name>
    <dbReference type="NCBI Taxonomy" id="1841864"/>
    <lineage>
        <taxon>Bacteria</taxon>
        <taxon>Pseudomonadati</taxon>
        <taxon>Bacteroidota</taxon>
        <taxon>Bacteroidia</taxon>
        <taxon>Bacteroidales</taxon>
        <taxon>Prevotellaceae</taxon>
        <taxon>Marseilla</taxon>
    </lineage>
</organism>
<dbReference type="GO" id="GO:0016757">
    <property type="term" value="F:glycosyltransferase activity"/>
    <property type="evidence" value="ECO:0007669"/>
    <property type="project" value="InterPro"/>
</dbReference>
<protein>
    <submittedName>
        <fullName evidence="3">Glycosyltransferase family 4 protein</fullName>
    </submittedName>
</protein>
<reference evidence="3" key="2">
    <citation type="journal article" date="2021" name="Sci. Rep.">
        <title>The distribution of antibiotic resistance genes in chicken gut microbiota commensals.</title>
        <authorList>
            <person name="Juricova H."/>
            <person name="Matiasovicova J."/>
            <person name="Kubasova T."/>
            <person name="Cejkova D."/>
            <person name="Rychlik I."/>
        </authorList>
    </citation>
    <scope>NUCLEOTIDE SEQUENCE</scope>
    <source>
        <strain evidence="3">An824</strain>
    </source>
</reference>
<proteinExistence type="predicted"/>
<dbReference type="PANTHER" id="PTHR46401">
    <property type="entry name" value="GLYCOSYLTRANSFERASE WBBK-RELATED"/>
    <property type="match status" value="1"/>
</dbReference>
<sequence length="393" mass="44855">MVKILFITVGDRFGSGKALLNLINGIKNTYDIKVVYSESLGLQYDLAKMGIETFHIPMRFDVYPPLKSLKDYMLFVPRLLRDLFINKRAETKLKALVMYLKPDIVHTNVGVYRIPAYVCYKCGIPHVWHLREYQTLDMGYNPYGGIEGIVKTINKTKSIPICITKGLASYYGLDTARIIYDGIKRPVNIQDTERENASRYYLFVGNITKHKGCSDLINTYVKLIEEENMKTPLLLAGGIDSVYAKKIMAYVENKKMSDIIRFIGFRDDVYSLMRNAKALIVPSIFECFGLITAEGMYNKCLIIGRDTGGTKEQMDNAYEFSGRELSLRFTDNDGLRDAIMEVENGKYSKYEVGSEAFNVVDKLYSIETNCNTIKNIYEQIVINKDNGRVNNHC</sequence>